<organism evidence="11 12">
    <name type="scientific">Luedemannella flava</name>
    <dbReference type="NCBI Taxonomy" id="349316"/>
    <lineage>
        <taxon>Bacteria</taxon>
        <taxon>Bacillati</taxon>
        <taxon>Actinomycetota</taxon>
        <taxon>Actinomycetes</taxon>
        <taxon>Micromonosporales</taxon>
        <taxon>Micromonosporaceae</taxon>
        <taxon>Luedemannella</taxon>
    </lineage>
</organism>
<dbReference type="PANTHER" id="PTHR10353">
    <property type="entry name" value="GLYCOSYL HYDROLASE"/>
    <property type="match status" value="1"/>
</dbReference>
<keyword evidence="10" id="KW-0732">Signal</keyword>
<dbReference type="PROSITE" id="PS00653">
    <property type="entry name" value="GLYCOSYL_HYDROL_F1_2"/>
    <property type="match status" value="1"/>
</dbReference>
<dbReference type="Pfam" id="PF00232">
    <property type="entry name" value="Glyco_hydro_1"/>
    <property type="match status" value="1"/>
</dbReference>
<keyword evidence="7 9" id="KW-0326">Glycosidase</keyword>
<keyword evidence="8" id="KW-0624">Polysaccharide degradation</keyword>
<evidence type="ECO:0000313" key="11">
    <source>
        <dbReference type="EMBL" id="GAA1810029.1"/>
    </source>
</evidence>
<evidence type="ECO:0000256" key="2">
    <source>
        <dbReference type="ARBA" id="ARBA00010838"/>
    </source>
</evidence>
<evidence type="ECO:0000256" key="5">
    <source>
        <dbReference type="ARBA" id="ARBA00023001"/>
    </source>
</evidence>
<dbReference type="SUPFAM" id="SSF51445">
    <property type="entry name" value="(Trans)glycosidases"/>
    <property type="match status" value="1"/>
</dbReference>
<accession>A0ABP4YJ04</accession>
<protein>
    <recommendedName>
        <fullName evidence="3 9">Beta-glucosidase</fullName>
        <ecNumber evidence="3 9">3.2.1.21</ecNumber>
    </recommendedName>
</protein>
<dbReference type="NCBIfam" id="TIGR03356">
    <property type="entry name" value="BGL"/>
    <property type="match status" value="1"/>
</dbReference>
<evidence type="ECO:0000256" key="10">
    <source>
        <dbReference type="SAM" id="SignalP"/>
    </source>
</evidence>
<reference evidence="12" key="1">
    <citation type="journal article" date="2019" name="Int. J. Syst. Evol. Microbiol.">
        <title>The Global Catalogue of Microorganisms (GCM) 10K type strain sequencing project: providing services to taxonomists for standard genome sequencing and annotation.</title>
        <authorList>
            <consortium name="The Broad Institute Genomics Platform"/>
            <consortium name="The Broad Institute Genome Sequencing Center for Infectious Disease"/>
            <person name="Wu L."/>
            <person name="Ma J."/>
        </authorList>
    </citation>
    <scope>NUCLEOTIDE SEQUENCE [LARGE SCALE GENOMIC DNA]</scope>
    <source>
        <strain evidence="12">JCM 13250</strain>
    </source>
</reference>
<dbReference type="Proteomes" id="UP001500218">
    <property type="component" value="Unassembled WGS sequence"/>
</dbReference>
<comment type="catalytic activity">
    <reaction evidence="1 9">
        <text>Hydrolysis of terminal, non-reducing beta-D-glucosyl residues with release of beta-D-glucose.</text>
        <dbReference type="EC" id="3.2.1.21"/>
    </reaction>
</comment>
<keyword evidence="4 9" id="KW-0378">Hydrolase</keyword>
<dbReference type="PRINTS" id="PR00131">
    <property type="entry name" value="GLHYDRLASE1"/>
</dbReference>
<dbReference type="InterPro" id="IPR017853">
    <property type="entry name" value="GH"/>
</dbReference>
<comment type="caution">
    <text evidence="11">The sequence shown here is derived from an EMBL/GenBank/DDBJ whole genome shotgun (WGS) entry which is preliminary data.</text>
</comment>
<dbReference type="InterPro" id="IPR001360">
    <property type="entry name" value="Glyco_hydro_1"/>
</dbReference>
<evidence type="ECO:0000256" key="6">
    <source>
        <dbReference type="ARBA" id="ARBA00023277"/>
    </source>
</evidence>
<dbReference type="InterPro" id="IPR017736">
    <property type="entry name" value="Glyco_hydro_1_beta-glucosidase"/>
</dbReference>
<evidence type="ECO:0000313" key="12">
    <source>
        <dbReference type="Proteomes" id="UP001500218"/>
    </source>
</evidence>
<evidence type="ECO:0000256" key="3">
    <source>
        <dbReference type="ARBA" id="ARBA00012744"/>
    </source>
</evidence>
<gene>
    <name evidence="11" type="ORF">GCM10009682_34640</name>
</gene>
<name>A0ABP4YJ04_9ACTN</name>
<dbReference type="EC" id="3.2.1.21" evidence="3 9"/>
<keyword evidence="12" id="KW-1185">Reference proteome</keyword>
<evidence type="ECO:0000256" key="1">
    <source>
        <dbReference type="ARBA" id="ARBA00000448"/>
    </source>
</evidence>
<dbReference type="Gene3D" id="3.20.20.80">
    <property type="entry name" value="Glycosidases"/>
    <property type="match status" value="1"/>
</dbReference>
<evidence type="ECO:0000256" key="4">
    <source>
        <dbReference type="ARBA" id="ARBA00022801"/>
    </source>
</evidence>
<comment type="similarity">
    <text evidence="2 9">Belongs to the glycosyl hydrolase 1 family.</text>
</comment>
<keyword evidence="5" id="KW-0136">Cellulose degradation</keyword>
<dbReference type="RefSeq" id="WP_344132668.1">
    <property type="nucleotide sequence ID" value="NZ_BAAALT010000101.1"/>
</dbReference>
<dbReference type="EMBL" id="BAAALT010000101">
    <property type="protein sequence ID" value="GAA1810029.1"/>
    <property type="molecule type" value="Genomic_DNA"/>
</dbReference>
<evidence type="ECO:0000256" key="7">
    <source>
        <dbReference type="ARBA" id="ARBA00023295"/>
    </source>
</evidence>
<dbReference type="PROSITE" id="PS51257">
    <property type="entry name" value="PROKAR_LIPOPROTEIN"/>
    <property type="match status" value="1"/>
</dbReference>
<dbReference type="PANTHER" id="PTHR10353:SF36">
    <property type="entry name" value="LP05116P"/>
    <property type="match status" value="1"/>
</dbReference>
<keyword evidence="6" id="KW-0119">Carbohydrate metabolism</keyword>
<proteinExistence type="inferred from homology"/>
<sequence>MTSPAYRRLSRRALLRGAAVAAAASVGGAALGACDADPPSQPLPTATGPLGLTFPDTFVFGAATSAYQIEGAAAEDGRGPSIWDTFSHAGGNVRNNDNGDVAADHYHRWAEDLDLVKSLGLGSYRFSISWSRVLPTGAGAVNQKGLDFYKRLVDGLRERGIAPMATMFHWDLPQALQDRGGWENRDCAGWFADYAEVLYGALGDRVPTWLTLNEPKTVVQVGYRYGVHAPGKQDARASLVVAHHLLLAHGLAVQAYRASGDKGRIGPALNLSPAYPATDSDSARRAALLADGVENRLYLDPILKGGYPGDIVEQWAPDEPVRAAIRAEDLKVISSPVDLLAVQYYNPIYVTSSGDQAQVKPTSVASWQQIHPDGLFDILTRIKRDYGDIPLTITENGIPVDDVPDADGKINDTPRIAFLRDHLAAALRAVQSGVRLESYHVWSLLDNFEWAEGYAQRWGITYVDYRTQKRTPKASAEWYRTVATTRRL</sequence>
<dbReference type="InterPro" id="IPR006311">
    <property type="entry name" value="TAT_signal"/>
</dbReference>
<feature type="chain" id="PRO_5045514561" description="Beta-glucosidase" evidence="10">
    <location>
        <begin position="33"/>
        <end position="488"/>
    </location>
</feature>
<evidence type="ECO:0000256" key="8">
    <source>
        <dbReference type="ARBA" id="ARBA00023326"/>
    </source>
</evidence>
<dbReference type="InterPro" id="IPR033132">
    <property type="entry name" value="GH_1_N_CS"/>
</dbReference>
<dbReference type="PROSITE" id="PS51318">
    <property type="entry name" value="TAT"/>
    <property type="match status" value="1"/>
</dbReference>
<evidence type="ECO:0000256" key="9">
    <source>
        <dbReference type="RuleBase" id="RU361175"/>
    </source>
</evidence>
<feature type="signal peptide" evidence="10">
    <location>
        <begin position="1"/>
        <end position="32"/>
    </location>
</feature>